<evidence type="ECO:0008006" key="3">
    <source>
        <dbReference type="Google" id="ProtNLM"/>
    </source>
</evidence>
<organism evidence="1 2">
    <name type="scientific">Shewanella algidipiscicola</name>
    <dbReference type="NCBI Taxonomy" id="614070"/>
    <lineage>
        <taxon>Bacteria</taxon>
        <taxon>Pseudomonadati</taxon>
        <taxon>Pseudomonadota</taxon>
        <taxon>Gammaproteobacteria</taxon>
        <taxon>Alteromonadales</taxon>
        <taxon>Shewanellaceae</taxon>
        <taxon>Shewanella</taxon>
    </lineage>
</organism>
<keyword evidence="2" id="KW-1185">Reference proteome</keyword>
<evidence type="ECO:0000313" key="2">
    <source>
        <dbReference type="Proteomes" id="UP000761574"/>
    </source>
</evidence>
<dbReference type="Pfam" id="PF07254">
    <property type="entry name" value="Cpta_toxin"/>
    <property type="match status" value="1"/>
</dbReference>
<sequence>MFIGLWIRLQRWSFSFWLDESGNAGIGNNAAIYRLKRRWITPLMVLFEMHKDGDKLLVMVWRDMLDDTSYRYLCRLLLRFG</sequence>
<protein>
    <recommendedName>
        <fullName evidence="3">Transposase</fullName>
    </recommendedName>
</protein>
<proteinExistence type="predicted"/>
<dbReference type="EMBL" id="BPFB01000008">
    <property type="protein sequence ID" value="GIU44138.1"/>
    <property type="molecule type" value="Genomic_DNA"/>
</dbReference>
<gene>
    <name evidence="1" type="ORF">TUM4630_09090</name>
</gene>
<comment type="caution">
    <text evidence="1">The sequence shown here is derived from an EMBL/GenBank/DDBJ whole genome shotgun (WGS) entry which is preliminary data.</text>
</comment>
<evidence type="ECO:0000313" key="1">
    <source>
        <dbReference type="EMBL" id="GIU44138.1"/>
    </source>
</evidence>
<dbReference type="Proteomes" id="UP000761574">
    <property type="component" value="Unassembled WGS sequence"/>
</dbReference>
<reference evidence="1 2" key="1">
    <citation type="submission" date="2021-05" db="EMBL/GenBank/DDBJ databases">
        <title>Molecular characterization for Shewanella algae harboring chromosomal blaOXA-55-like strains isolated from clinical and environment sample.</title>
        <authorList>
            <person name="Ohama Y."/>
            <person name="Aoki K."/>
            <person name="Harada S."/>
            <person name="Moriya K."/>
            <person name="Ishii Y."/>
            <person name="Tateda K."/>
        </authorList>
    </citation>
    <scope>NUCLEOTIDE SEQUENCE [LARGE SCALE GENOMIC DNA]</scope>
    <source>
        <strain evidence="1 2">LMG 23746</strain>
    </source>
</reference>
<name>A0ABQ4P9F3_9GAMM</name>
<dbReference type="InterPro" id="IPR009883">
    <property type="entry name" value="YgfX"/>
</dbReference>
<accession>A0ABQ4P9F3</accession>